<keyword evidence="4 5" id="KW-0472">Membrane</keyword>
<evidence type="ECO:0000313" key="8">
    <source>
        <dbReference type="Proteomes" id="UP000184731"/>
    </source>
</evidence>
<dbReference type="OrthoDB" id="5291133at2"/>
<dbReference type="Proteomes" id="UP000184731">
    <property type="component" value="Chromosome"/>
</dbReference>
<proteinExistence type="predicted"/>
<dbReference type="KEGG" id="saqi:AXG55_13885"/>
<dbReference type="PANTHER" id="PTHR23508">
    <property type="entry name" value="CARBOXYLIC ACID TRANSPORTER PROTEIN HOMOLOG"/>
    <property type="match status" value="1"/>
</dbReference>
<feature type="transmembrane region" description="Helical" evidence="5">
    <location>
        <begin position="135"/>
        <end position="154"/>
    </location>
</feature>
<evidence type="ECO:0000256" key="5">
    <source>
        <dbReference type="SAM" id="Phobius"/>
    </source>
</evidence>
<sequence length="414" mass="45609">MRNNPKFIIIVLAIGYMIDFFDLTIFAAVRIPALQSLGVSKDDFMQVSSLMFNAQAIGLVVGGILSGIWADKYGRMSAVRAGIMLYSIAIIANAFVTTVPLFAAMRFLSGVGLAGEFAASITLISELLPASKRGMTSGIIYSFGVLGGILAALIGSLFPWQVIFVVGGIAGLLLLLLRFSLIDSRIFRDIKNKKHITRGSLKLLILNKKSFLKLIALIAILIPFWFMAFFVNFAPEIAKSIGIKDGISQGFSLGIFFVGSFIGSYFFPFLSQLISSRKKGIFIALLLMTITVSLFSLGHYITIEFYYFILFLIGFISGYLGLFMVFAVESFGTNQRAIASSVISNFARCSLVFMNSFIPWISMQFSAIWIGLTVAASLFFLVATFCLLFLKETNSSSLDFYEGKFSDNNDLKRF</sequence>
<name>A0A1L4D3X7_9BACT</name>
<keyword evidence="8" id="KW-1185">Reference proteome</keyword>
<accession>A0A1L4D3X7</accession>
<organism evidence="7 8">
    <name type="scientific">Silvanigrella aquatica</name>
    <dbReference type="NCBI Taxonomy" id="1915309"/>
    <lineage>
        <taxon>Bacteria</taxon>
        <taxon>Pseudomonadati</taxon>
        <taxon>Bdellovibrionota</taxon>
        <taxon>Oligoflexia</taxon>
        <taxon>Silvanigrellales</taxon>
        <taxon>Silvanigrellaceae</taxon>
        <taxon>Silvanigrella</taxon>
    </lineage>
</organism>
<dbReference type="Gene3D" id="1.20.1250.20">
    <property type="entry name" value="MFS general substrate transporter like domains"/>
    <property type="match status" value="2"/>
</dbReference>
<evidence type="ECO:0000313" key="7">
    <source>
        <dbReference type="EMBL" id="APJ04925.1"/>
    </source>
</evidence>
<dbReference type="STRING" id="1915309.AXG55_13885"/>
<evidence type="ECO:0000256" key="2">
    <source>
        <dbReference type="ARBA" id="ARBA00022692"/>
    </source>
</evidence>
<dbReference type="RefSeq" id="WP_148698684.1">
    <property type="nucleotide sequence ID" value="NZ_CP017834.1"/>
</dbReference>
<evidence type="ECO:0000256" key="1">
    <source>
        <dbReference type="ARBA" id="ARBA00004141"/>
    </source>
</evidence>
<keyword evidence="3 5" id="KW-1133">Transmembrane helix</keyword>
<dbReference type="InterPro" id="IPR020846">
    <property type="entry name" value="MFS_dom"/>
</dbReference>
<dbReference type="InterPro" id="IPR011701">
    <property type="entry name" value="MFS"/>
</dbReference>
<dbReference type="InterPro" id="IPR036259">
    <property type="entry name" value="MFS_trans_sf"/>
</dbReference>
<evidence type="ECO:0000259" key="6">
    <source>
        <dbReference type="PROSITE" id="PS50850"/>
    </source>
</evidence>
<dbReference type="SUPFAM" id="SSF103473">
    <property type="entry name" value="MFS general substrate transporter"/>
    <property type="match status" value="1"/>
</dbReference>
<feature type="transmembrane region" description="Helical" evidence="5">
    <location>
        <begin position="307"/>
        <end position="326"/>
    </location>
</feature>
<feature type="transmembrane region" description="Helical" evidence="5">
    <location>
        <begin position="108"/>
        <end position="128"/>
    </location>
</feature>
<feature type="transmembrane region" description="Helical" evidence="5">
    <location>
        <begin position="251"/>
        <end position="270"/>
    </location>
</feature>
<keyword evidence="2 5" id="KW-0812">Transmembrane</keyword>
<comment type="subcellular location">
    <subcellularLocation>
        <location evidence="1">Membrane</location>
        <topology evidence="1">Multi-pass membrane protein</topology>
    </subcellularLocation>
</comment>
<reference evidence="7 8" key="1">
    <citation type="submission" date="2016-10" db="EMBL/GenBank/DDBJ databases">
        <title>Silvanigrella aquatica sp. nov., isolated from a freshwater lake located in the Black Forest, Germany, description of Silvanigrellaceae fam. nov., Silvanigrellales ord. nov., reclassification of the order Bdellovibrionales in the class Oligoflexia, reclassification of the families Bacteriovoracaceae and Halobacteriovoraceae in the new order Bacteriovoracales ord. nov., and reclassification of the family Pseudobacteriovoracaceae in the order Oligoflexiales.</title>
        <authorList>
            <person name="Hahn M.W."/>
            <person name="Schmidt J."/>
            <person name="Koll U."/>
            <person name="Rohde M."/>
            <person name="Verbag S."/>
            <person name="Pitt A."/>
            <person name="Nakai R."/>
            <person name="Naganuma T."/>
            <person name="Lang E."/>
        </authorList>
    </citation>
    <scope>NUCLEOTIDE SEQUENCE [LARGE SCALE GENOMIC DNA]</scope>
    <source>
        <strain evidence="7 8">MWH-Nonnen-W8red</strain>
    </source>
</reference>
<feature type="transmembrane region" description="Helical" evidence="5">
    <location>
        <begin position="282"/>
        <end position="301"/>
    </location>
</feature>
<feature type="transmembrane region" description="Helical" evidence="5">
    <location>
        <begin position="49"/>
        <end position="70"/>
    </location>
</feature>
<feature type="domain" description="Major facilitator superfamily (MFS) profile" evidence="6">
    <location>
        <begin position="8"/>
        <end position="394"/>
    </location>
</feature>
<feature type="transmembrane region" description="Helical" evidence="5">
    <location>
        <begin position="367"/>
        <end position="390"/>
    </location>
</feature>
<feature type="transmembrane region" description="Helical" evidence="5">
    <location>
        <begin position="338"/>
        <end position="361"/>
    </location>
</feature>
<dbReference type="AlphaFoldDB" id="A0A1L4D3X7"/>
<feature type="transmembrane region" description="Helical" evidence="5">
    <location>
        <begin position="211"/>
        <end position="231"/>
    </location>
</feature>
<protein>
    <recommendedName>
        <fullName evidence="6">Major facilitator superfamily (MFS) profile domain-containing protein</fullName>
    </recommendedName>
</protein>
<dbReference type="PANTHER" id="PTHR23508:SF10">
    <property type="entry name" value="CARBOXYLIC ACID TRANSPORTER PROTEIN HOMOLOG"/>
    <property type="match status" value="1"/>
</dbReference>
<evidence type="ECO:0000256" key="3">
    <source>
        <dbReference type="ARBA" id="ARBA00022989"/>
    </source>
</evidence>
<feature type="transmembrane region" description="Helical" evidence="5">
    <location>
        <begin position="82"/>
        <end position="102"/>
    </location>
</feature>
<dbReference type="GO" id="GO:0046943">
    <property type="term" value="F:carboxylic acid transmembrane transporter activity"/>
    <property type="evidence" value="ECO:0007669"/>
    <property type="project" value="TreeGrafter"/>
</dbReference>
<dbReference type="EMBL" id="CP017834">
    <property type="protein sequence ID" value="APJ04925.1"/>
    <property type="molecule type" value="Genomic_DNA"/>
</dbReference>
<dbReference type="PROSITE" id="PS50850">
    <property type="entry name" value="MFS"/>
    <property type="match status" value="1"/>
</dbReference>
<feature type="transmembrane region" description="Helical" evidence="5">
    <location>
        <begin position="7"/>
        <end position="29"/>
    </location>
</feature>
<evidence type="ECO:0000256" key="4">
    <source>
        <dbReference type="ARBA" id="ARBA00023136"/>
    </source>
</evidence>
<dbReference type="GO" id="GO:0005886">
    <property type="term" value="C:plasma membrane"/>
    <property type="evidence" value="ECO:0007669"/>
    <property type="project" value="TreeGrafter"/>
</dbReference>
<dbReference type="Pfam" id="PF07690">
    <property type="entry name" value="MFS_1"/>
    <property type="match status" value="1"/>
</dbReference>
<feature type="transmembrane region" description="Helical" evidence="5">
    <location>
        <begin position="160"/>
        <end position="181"/>
    </location>
</feature>
<gene>
    <name evidence="7" type="ORF">AXG55_13885</name>
</gene>